<reference evidence="2" key="1">
    <citation type="submission" date="2022-11" db="UniProtKB">
        <authorList>
            <consortium name="WormBaseParasite"/>
        </authorList>
    </citation>
    <scope>IDENTIFICATION</scope>
</reference>
<sequence length="1697" mass="193071">MATNLIESLLYDGPERFDTLLNNQFNEHIHFTHLDPVYVVNFLLGLSSILMSDDIRSKYGIRRLFFTNFGPDKVVRLTILNEKKSPDDTSTLKRMKVRTFDINSKRWVGKRILLSSEENNVMRLLLSGEVDGLTREFTKSVEDLYKNDPNLEKINMDEYPTDYAVYAVGQEEIHKVDKEDIRTRTRVNFYECVSDQQLRKRFAEHHIGDISYLLSPQESADFAKSDNTIILLTDKKIITPKIQRDFDPNAVSDFYKQYYEYSGLGLTSLEKFRKVLTGHDGVSGIFRSISPSEGISAECGFTHGALFLLSYSHPTYIEVRQKISSALYSPGSDKIVDPSTEMSIICKPKLMGRDRSLYQIPIIVYFPKHYSNPNKAVGEVPIAMSLNGRVGAVAMKFRDGFVQSSFSTIEKRVDIVDHLFYFIGKQMYPPDRIASMIERQMERIRPSLREYKLSDRNYLSRYFAGWIASSESRQVSYQLFSKDGNSESTKFLIKSAEENIYERSGSIPKNILFIIREEKMTKMHIPETDALDESYIQYMRKNDEDTMIVNIEQEYVHAECDFVSKNYDQDFTRFKISISYAKVEKILQSHGVVELGKISVQSILDNLANRKSTVAEKHLSSLFKSTAHILATENDFKAFLDGIFMTTGCLRSETEAKSVHSDVYYIFDLGRGRLSRVNFKSLFKHLTKDELVEISRSAYEELQSSRWLHYGQFFQFIFSKTAGTSNVKLLGKEQLSLCAMPRLRRSFLNSCHAGLDDDEVTEELNDKILFEHQISNEATTPRAFESLRKISMIAGYMMHGFMVRDLVSDVVNRQYGAMAKDIGFLLASVSSPILGRLAKVSGEALLGSESKFSGYTLKTIGIGLERAISLYVFADFVENAVAYARDTNDTEAQISMSVDGAFLAIDVLTIAAQSFGVMAFVGPVGEIACVLLVVGLNIYQTVKRVKQIELIIPLNADEVIDETFRAFFHINIEQHVQELITEKMANYRLMEKAVDYLNQQSRVDTFITESAAFTDEGIRLHDDNIIDMRLSLRQRISRASPGIVSSENLLGMQMACYLHEEKIEIEHKPSLWKKFVGFFYRIYKTIRPIDQVREGEYWDASKVTSECDGDCITMITPTCQNSFGISKNNTSQENAALFKLNNGSDHVYGYSEKPNIFLMTNGVKNITAGNKNDTFILIGGLITGMLDGSNGVDVLDLSSLKIDYLKIKRDILKIKIGSSRSFLHAKNFETIILPKKNNIKERANIFIGSNIRNIVSHGKTSIIIPDDFDNELVSQSSGWTKIKNYARTGDFVYVIGRNQQNKTKRSSLKIVGNSTANHKIILMENLWNIQNQTYNNGTFCFETTEGLIFRLVVPLEIIKNTRIIFNDGSIITSSDNHIISVTLSTNFTIQKIERMYTDALERIGILMVAYSFADDESITISHGKVEKSRSLISTHILHNSVDHSTHMRLNGGQYLLLINTNHQGKIQNTTIKSTHARNLTELVIDLNGVIEHYFGDNSSFINVGAHLQSQSGDLNIQIRLQKRDTTAVLGSILVQNILSDKFYEKISIRNYGKLRCRRQEDFFDSVSSVEKHTYPFVSDTNMNFLIPLAINFGNSTDVIVLTPHNVEPLNEVIINLNISRYDYYKINESTLVLTNVHYNFENDYEDLLTIFIESFFTIEKMKTLQIMIDGALVELQEDVNDTLTAPDISLLLVDKVQ</sequence>
<organism evidence="1 2">
    <name type="scientific">Romanomermis culicivorax</name>
    <name type="common">Nematode worm</name>
    <dbReference type="NCBI Taxonomy" id="13658"/>
    <lineage>
        <taxon>Eukaryota</taxon>
        <taxon>Metazoa</taxon>
        <taxon>Ecdysozoa</taxon>
        <taxon>Nematoda</taxon>
        <taxon>Enoplea</taxon>
        <taxon>Dorylaimia</taxon>
        <taxon>Mermithida</taxon>
        <taxon>Mermithoidea</taxon>
        <taxon>Mermithidae</taxon>
        <taxon>Romanomermis</taxon>
    </lineage>
</organism>
<name>A0A915L1S4_ROMCU</name>
<accession>A0A915L1S4</accession>
<dbReference type="WBParaSite" id="nRc.2.0.1.t43708-RA">
    <property type="protein sequence ID" value="nRc.2.0.1.t43708-RA"/>
    <property type="gene ID" value="nRc.2.0.1.g43708"/>
</dbReference>
<protein>
    <submittedName>
        <fullName evidence="2">Uncharacterized protein</fullName>
    </submittedName>
</protein>
<dbReference type="Proteomes" id="UP000887565">
    <property type="component" value="Unplaced"/>
</dbReference>
<keyword evidence="1" id="KW-1185">Reference proteome</keyword>
<evidence type="ECO:0000313" key="2">
    <source>
        <dbReference type="WBParaSite" id="nRc.2.0.1.t43708-RA"/>
    </source>
</evidence>
<evidence type="ECO:0000313" key="1">
    <source>
        <dbReference type="Proteomes" id="UP000887565"/>
    </source>
</evidence>
<proteinExistence type="predicted"/>